<organism evidence="1 2">
    <name type="scientific">Rattus norvegicus</name>
    <name type="common">Rat</name>
    <dbReference type="NCBI Taxonomy" id="10116"/>
    <lineage>
        <taxon>Eukaryota</taxon>
        <taxon>Metazoa</taxon>
        <taxon>Chordata</taxon>
        <taxon>Craniata</taxon>
        <taxon>Vertebrata</taxon>
        <taxon>Euteleostomi</taxon>
        <taxon>Mammalia</taxon>
        <taxon>Eutheria</taxon>
        <taxon>Euarchontoglires</taxon>
        <taxon>Glires</taxon>
        <taxon>Rodentia</taxon>
        <taxon>Myomorpha</taxon>
        <taxon>Muroidea</taxon>
        <taxon>Muridae</taxon>
        <taxon>Murinae</taxon>
        <taxon>Rattus</taxon>
    </lineage>
</organism>
<protein>
    <submittedName>
        <fullName evidence="1">RCG36098</fullName>
    </submittedName>
</protein>
<dbReference type="Proteomes" id="UP000234681">
    <property type="component" value="Chromosome 14"/>
</dbReference>
<name>A6IJE9_RAT</name>
<dbReference type="AlphaFoldDB" id="A6IJE9"/>
<dbReference type="EMBL" id="CH473963">
    <property type="protein sequence ID" value="EDL99862.1"/>
    <property type="molecule type" value="Genomic_DNA"/>
</dbReference>
<reference evidence="2" key="1">
    <citation type="submission" date="2005-09" db="EMBL/GenBank/DDBJ databases">
        <authorList>
            <person name="Mural R.J."/>
            <person name="Li P.W."/>
            <person name="Adams M.D."/>
            <person name="Amanatides P.G."/>
            <person name="Baden-Tillson H."/>
            <person name="Barnstead M."/>
            <person name="Chin S.H."/>
            <person name="Dew I."/>
            <person name="Evans C.A."/>
            <person name="Ferriera S."/>
            <person name="Flanigan M."/>
            <person name="Fosler C."/>
            <person name="Glodek A."/>
            <person name="Gu Z."/>
            <person name="Holt R.A."/>
            <person name="Jennings D."/>
            <person name="Kraft C.L."/>
            <person name="Lu F."/>
            <person name="Nguyen T."/>
            <person name="Nusskern D.R."/>
            <person name="Pfannkoch C.M."/>
            <person name="Sitter C."/>
            <person name="Sutton G.G."/>
            <person name="Venter J.C."/>
            <person name="Wang Z."/>
            <person name="Woodage T."/>
            <person name="Zheng X.H."/>
            <person name="Zhong F."/>
        </authorList>
    </citation>
    <scope>NUCLEOTIDE SEQUENCE [LARGE SCALE GENOMIC DNA]</scope>
    <source>
        <strain>BN</strain>
        <strain evidence="2">Sprague-Dawley</strain>
    </source>
</reference>
<sequence length="39" mass="4754">MRGTRAELDPFAVQRHQRCTGIRERFFMNKYSARNEKRP</sequence>
<gene>
    <name evidence="1" type="ORF">rCG_36098</name>
</gene>
<proteinExistence type="predicted"/>
<evidence type="ECO:0000313" key="2">
    <source>
        <dbReference type="Proteomes" id="UP000234681"/>
    </source>
</evidence>
<accession>A6IJE9</accession>
<evidence type="ECO:0000313" key="1">
    <source>
        <dbReference type="EMBL" id="EDL99862.1"/>
    </source>
</evidence>